<protein>
    <submittedName>
        <fullName evidence="1">Uncharacterized protein</fullName>
    </submittedName>
</protein>
<dbReference type="Proteomes" id="UP000273807">
    <property type="component" value="Unassembled WGS sequence"/>
</dbReference>
<proteinExistence type="predicted"/>
<evidence type="ECO:0000313" key="1">
    <source>
        <dbReference type="EMBL" id="RNL58352.1"/>
    </source>
</evidence>
<comment type="caution">
    <text evidence="1">The sequence shown here is derived from an EMBL/GenBank/DDBJ whole genome shotgun (WGS) entry which is preliminary data.</text>
</comment>
<evidence type="ECO:0000313" key="2">
    <source>
        <dbReference type="Proteomes" id="UP000273807"/>
    </source>
</evidence>
<dbReference type="EMBL" id="RBED01000069">
    <property type="protein sequence ID" value="RNL58352.1"/>
    <property type="molecule type" value="Genomic_DNA"/>
</dbReference>
<accession>A0A3N0C5W5</accession>
<dbReference type="AlphaFoldDB" id="A0A3N0C5W5"/>
<organism evidence="1 2">
    <name type="scientific">Arthrobacter oryzae</name>
    <dbReference type="NCBI Taxonomy" id="409290"/>
    <lineage>
        <taxon>Bacteria</taxon>
        <taxon>Bacillati</taxon>
        <taxon>Actinomycetota</taxon>
        <taxon>Actinomycetes</taxon>
        <taxon>Micrococcales</taxon>
        <taxon>Micrococcaceae</taxon>
        <taxon>Arthrobacter</taxon>
    </lineage>
</organism>
<reference evidence="1 2" key="1">
    <citation type="submission" date="2018-10" db="EMBL/GenBank/DDBJ databases">
        <title>Genome sequencing of Arthrobacter oryzae TNB02.</title>
        <authorList>
            <person name="Cho Y.-J."/>
            <person name="Cho A."/>
            <person name="Kim O.-S."/>
        </authorList>
    </citation>
    <scope>NUCLEOTIDE SEQUENCE [LARGE SCALE GENOMIC DNA]</scope>
    <source>
        <strain evidence="1 2">TNB02</strain>
    </source>
</reference>
<name>A0A3N0C5W5_9MICC</name>
<gene>
    <name evidence="1" type="ORF">D7003_04050</name>
</gene>
<sequence>MPTENRLLPLRKETTMIKHHSDVVLEITANDPDTIETDLNTAVDIARRHAMKECGHGILVTQHNFTTYTVAVSRDVPYGQTREHRD</sequence>
<keyword evidence="2" id="KW-1185">Reference proteome</keyword>